<name>A0A0C3AK62_SERVB</name>
<evidence type="ECO:0000256" key="4">
    <source>
        <dbReference type="ARBA" id="ARBA00022801"/>
    </source>
</evidence>
<feature type="non-terminal residue" evidence="11">
    <location>
        <position position="1"/>
    </location>
</feature>
<dbReference type="InterPro" id="IPR013320">
    <property type="entry name" value="ConA-like_dom_sf"/>
</dbReference>
<dbReference type="EC" id="3.2.1.-" evidence="9"/>
<keyword evidence="7 9" id="KW-0326">Glycosidase</keyword>
<accession>A0A0C3AK62</accession>
<comment type="similarity">
    <text evidence="2 9">Belongs to the glycosyl hydrolase 7 (cellulase C) family.</text>
</comment>
<reference evidence="11 12" key="1">
    <citation type="submission" date="2014-04" db="EMBL/GenBank/DDBJ databases">
        <authorList>
            <consortium name="DOE Joint Genome Institute"/>
            <person name="Kuo A."/>
            <person name="Zuccaro A."/>
            <person name="Kohler A."/>
            <person name="Nagy L.G."/>
            <person name="Floudas D."/>
            <person name="Copeland A."/>
            <person name="Barry K.W."/>
            <person name="Cichocki N."/>
            <person name="Veneault-Fourrey C."/>
            <person name="LaButti K."/>
            <person name="Lindquist E.A."/>
            <person name="Lipzen A."/>
            <person name="Lundell T."/>
            <person name="Morin E."/>
            <person name="Murat C."/>
            <person name="Sun H."/>
            <person name="Tunlid A."/>
            <person name="Henrissat B."/>
            <person name="Grigoriev I.V."/>
            <person name="Hibbett D.S."/>
            <person name="Martin F."/>
            <person name="Nordberg H.P."/>
            <person name="Cantor M.N."/>
            <person name="Hua S.X."/>
        </authorList>
    </citation>
    <scope>NUCLEOTIDE SEQUENCE [LARGE SCALE GENOMIC DNA]</scope>
    <source>
        <strain evidence="11 12">MAFF 305830</strain>
    </source>
</reference>
<dbReference type="PANTHER" id="PTHR33753:SF2">
    <property type="entry name" value="GLYCOSIDE HYDROLASE FAMILY 7 PROTEIN"/>
    <property type="match status" value="1"/>
</dbReference>
<keyword evidence="4 9" id="KW-0378">Hydrolase</keyword>
<dbReference type="HOGENOM" id="CLU_020817_0_0_1"/>
<dbReference type="PANTHER" id="PTHR33753">
    <property type="entry name" value="1,4-BETA-D-GLUCAN CELLOBIOHYDROLASE B"/>
    <property type="match status" value="1"/>
</dbReference>
<evidence type="ECO:0000256" key="6">
    <source>
        <dbReference type="ARBA" id="ARBA00023277"/>
    </source>
</evidence>
<dbReference type="AlphaFoldDB" id="A0A0C3AK62"/>
<evidence type="ECO:0000256" key="10">
    <source>
        <dbReference type="SAM" id="MobiDB-lite"/>
    </source>
</evidence>
<dbReference type="Proteomes" id="UP000054097">
    <property type="component" value="Unassembled WGS sequence"/>
</dbReference>
<keyword evidence="12" id="KW-1185">Reference proteome</keyword>
<protein>
    <recommendedName>
        <fullName evidence="9">Glucanase</fullName>
        <ecNumber evidence="9">3.2.1.-</ecNumber>
    </recommendedName>
</protein>
<keyword evidence="3" id="KW-0732">Signal</keyword>
<comment type="catalytic activity">
    <reaction evidence="1">
        <text>Hydrolysis of (1-&gt;4)-beta-D-glucosidic linkages in cellulose and cellotetraose, releasing cellobiose from the non-reducing ends of the chains.</text>
        <dbReference type="EC" id="3.2.1.91"/>
    </reaction>
</comment>
<evidence type="ECO:0000256" key="7">
    <source>
        <dbReference type="ARBA" id="ARBA00023295"/>
    </source>
</evidence>
<evidence type="ECO:0000256" key="5">
    <source>
        <dbReference type="ARBA" id="ARBA00023001"/>
    </source>
</evidence>
<evidence type="ECO:0000313" key="12">
    <source>
        <dbReference type="Proteomes" id="UP000054097"/>
    </source>
</evidence>
<dbReference type="Gene3D" id="2.70.100.10">
    <property type="entry name" value="Glycoside hydrolase, family 7, domain"/>
    <property type="match status" value="1"/>
</dbReference>
<dbReference type="InterPro" id="IPR037019">
    <property type="entry name" value="Glyco_hydro_7_sf"/>
</dbReference>
<gene>
    <name evidence="11" type="ORF">M408DRAFT_83195</name>
</gene>
<dbReference type="SUPFAM" id="SSF49899">
    <property type="entry name" value="Concanavalin A-like lectins/glucanases"/>
    <property type="match status" value="1"/>
</dbReference>
<dbReference type="STRING" id="933852.A0A0C3AK62"/>
<evidence type="ECO:0000256" key="2">
    <source>
        <dbReference type="ARBA" id="ARBA00006044"/>
    </source>
</evidence>
<evidence type="ECO:0000256" key="3">
    <source>
        <dbReference type="ARBA" id="ARBA00022729"/>
    </source>
</evidence>
<organism evidence="11 12">
    <name type="scientific">Serendipita vermifera MAFF 305830</name>
    <dbReference type="NCBI Taxonomy" id="933852"/>
    <lineage>
        <taxon>Eukaryota</taxon>
        <taxon>Fungi</taxon>
        <taxon>Dikarya</taxon>
        <taxon>Basidiomycota</taxon>
        <taxon>Agaricomycotina</taxon>
        <taxon>Agaricomycetes</taxon>
        <taxon>Sebacinales</taxon>
        <taxon>Serendipitaceae</taxon>
        <taxon>Serendipita</taxon>
    </lineage>
</organism>
<reference evidence="12" key="2">
    <citation type="submission" date="2015-01" db="EMBL/GenBank/DDBJ databases">
        <title>Evolutionary Origins and Diversification of the Mycorrhizal Mutualists.</title>
        <authorList>
            <consortium name="DOE Joint Genome Institute"/>
            <consortium name="Mycorrhizal Genomics Consortium"/>
            <person name="Kohler A."/>
            <person name="Kuo A."/>
            <person name="Nagy L.G."/>
            <person name="Floudas D."/>
            <person name="Copeland A."/>
            <person name="Barry K.W."/>
            <person name="Cichocki N."/>
            <person name="Veneault-Fourrey C."/>
            <person name="LaButti K."/>
            <person name="Lindquist E.A."/>
            <person name="Lipzen A."/>
            <person name="Lundell T."/>
            <person name="Morin E."/>
            <person name="Murat C."/>
            <person name="Riley R."/>
            <person name="Ohm R."/>
            <person name="Sun H."/>
            <person name="Tunlid A."/>
            <person name="Henrissat B."/>
            <person name="Grigoriev I.V."/>
            <person name="Hibbett D.S."/>
            <person name="Martin F."/>
        </authorList>
    </citation>
    <scope>NUCLEOTIDE SEQUENCE [LARGE SCALE GENOMIC DNA]</scope>
    <source>
        <strain evidence="12">MAFF 305830</strain>
    </source>
</reference>
<keyword evidence="6" id="KW-0119">Carbohydrate metabolism</keyword>
<evidence type="ECO:0000256" key="9">
    <source>
        <dbReference type="RuleBase" id="RU361164"/>
    </source>
</evidence>
<evidence type="ECO:0000313" key="11">
    <source>
        <dbReference type="EMBL" id="KIM19676.1"/>
    </source>
</evidence>
<dbReference type="OrthoDB" id="412382at2759"/>
<keyword evidence="5 9" id="KW-0136">Cellulose degradation</keyword>
<dbReference type="GO" id="GO:0016162">
    <property type="term" value="F:cellulose 1,4-beta-cellobiosidase activity"/>
    <property type="evidence" value="ECO:0007669"/>
    <property type="project" value="UniProtKB-EC"/>
</dbReference>
<dbReference type="EMBL" id="KN824578">
    <property type="protein sequence ID" value="KIM19676.1"/>
    <property type="molecule type" value="Genomic_DNA"/>
</dbReference>
<dbReference type="Pfam" id="PF00840">
    <property type="entry name" value="Glyco_hydro_7"/>
    <property type="match status" value="1"/>
</dbReference>
<dbReference type="InterPro" id="IPR001722">
    <property type="entry name" value="Glyco_hydro_7"/>
</dbReference>
<dbReference type="PRINTS" id="PR00734">
    <property type="entry name" value="GLHYDRLASE7"/>
</dbReference>
<evidence type="ECO:0000256" key="1">
    <source>
        <dbReference type="ARBA" id="ARBA00001641"/>
    </source>
</evidence>
<feature type="compositionally biased region" description="Low complexity" evidence="10">
    <location>
        <begin position="320"/>
        <end position="366"/>
    </location>
</feature>
<sequence length="382" mass="40266">LKNHEFTFDVDVSNLPCGLNGALYFSNMKADGGLSTEPNNKAGAKYGTGYCDAQCPHDIKFIKGEANVLDWTPSSNDSNAGKGRYGACCSEMDIWEANSISTAYTPHSCTTNGPYRCEGATECGDGSSRYSGVCDKDGCDFNSYRMGDKNFYGPGKTVDTTKRMTVVTQFITADGTDNGKLEKIRRIYVQDGKIIANSKVNIPGMQAWDSISDAYCAEQKTAFGDNNHYATVGGMGPMDTAFSGGVVLVMSIWDDYEANLLWLDSNMPADGDPSKPGVARGSCPITSGVPAELEAAFPNSSVTYSNIKFGPIGSIYTGTVTSSSSARPVSTSSSTRASSSSTRASSSSSTRSSSSSRTSSTSSSVSGGVAHWGQCGGELKVF</sequence>
<feature type="region of interest" description="Disordered" evidence="10">
    <location>
        <begin position="320"/>
        <end position="371"/>
    </location>
</feature>
<evidence type="ECO:0000256" key="8">
    <source>
        <dbReference type="ARBA" id="ARBA00023326"/>
    </source>
</evidence>
<keyword evidence="8 9" id="KW-0624">Polysaccharide degradation</keyword>
<proteinExistence type="inferred from homology"/>
<dbReference type="GO" id="GO:0030245">
    <property type="term" value="P:cellulose catabolic process"/>
    <property type="evidence" value="ECO:0007669"/>
    <property type="project" value="UniProtKB-KW"/>
</dbReference>
<dbReference type="CDD" id="cd07999">
    <property type="entry name" value="GH7_CBH_EG"/>
    <property type="match status" value="1"/>
</dbReference>